<dbReference type="AlphaFoldDB" id="A0A432X1K2"/>
<dbReference type="SUPFAM" id="SSF101327">
    <property type="entry name" value="YgfB-like"/>
    <property type="match status" value="1"/>
</dbReference>
<dbReference type="Proteomes" id="UP000286976">
    <property type="component" value="Unassembled WGS sequence"/>
</dbReference>
<dbReference type="RefSeq" id="WP_126757622.1">
    <property type="nucleotide sequence ID" value="NZ_PIPQ01000004.1"/>
</dbReference>
<dbReference type="InterPro" id="IPR036255">
    <property type="entry name" value="YgfB-like_sf"/>
</dbReference>
<proteinExistence type="inferred from homology"/>
<evidence type="ECO:0000313" key="3">
    <source>
        <dbReference type="Proteomes" id="UP000286976"/>
    </source>
</evidence>
<evidence type="ECO:0000256" key="1">
    <source>
        <dbReference type="ARBA" id="ARBA00038308"/>
    </source>
</evidence>
<comment type="similarity">
    <text evidence="1">Belongs to the UPF0149 family.</text>
</comment>
<dbReference type="NCBIfam" id="TIGR02292">
    <property type="entry name" value="ygfB_yecA"/>
    <property type="match status" value="1"/>
</dbReference>
<dbReference type="GO" id="GO:0005829">
    <property type="term" value="C:cytosol"/>
    <property type="evidence" value="ECO:0007669"/>
    <property type="project" value="TreeGrafter"/>
</dbReference>
<dbReference type="EMBL" id="PIPQ01000004">
    <property type="protein sequence ID" value="RUO40138.1"/>
    <property type="molecule type" value="Genomic_DNA"/>
</dbReference>
<dbReference type="OrthoDB" id="9783391at2"/>
<dbReference type="PANTHER" id="PTHR37528:SF1">
    <property type="entry name" value="UPF0149 PROTEIN YGFB"/>
    <property type="match status" value="1"/>
</dbReference>
<dbReference type="Gene3D" id="1.20.120.740">
    <property type="entry name" value="YgfB uncharacterised protein family UPF0149, PF03695"/>
    <property type="match status" value="1"/>
</dbReference>
<protein>
    <submittedName>
        <fullName evidence="2">YecA family protein</fullName>
    </submittedName>
</protein>
<comment type="caution">
    <text evidence="2">The sequence shown here is derived from an EMBL/GenBank/DDBJ whole genome shotgun (WGS) entry which is preliminary data.</text>
</comment>
<gene>
    <name evidence="2" type="ORF">CWE15_08315</name>
</gene>
<dbReference type="InterPro" id="IPR011978">
    <property type="entry name" value="YgfB-like"/>
</dbReference>
<name>A0A432X1K2_9GAMM</name>
<dbReference type="PANTHER" id="PTHR37528">
    <property type="entry name" value="UPF0149 PROTEIN YGFB"/>
    <property type="match status" value="1"/>
</dbReference>
<reference evidence="2 3" key="1">
    <citation type="journal article" date="2011" name="Front. Microbiol.">
        <title>Genomic signatures of strain selection and enhancement in Bacillus atrophaeus var. globigii, a historical biowarfare simulant.</title>
        <authorList>
            <person name="Gibbons H.S."/>
            <person name="Broomall S.M."/>
            <person name="McNew L.A."/>
            <person name="Daligault H."/>
            <person name="Chapman C."/>
            <person name="Bruce D."/>
            <person name="Karavis M."/>
            <person name="Krepps M."/>
            <person name="McGregor P.A."/>
            <person name="Hong C."/>
            <person name="Park K.H."/>
            <person name="Akmal A."/>
            <person name="Feldman A."/>
            <person name="Lin J.S."/>
            <person name="Chang W.E."/>
            <person name="Higgs B.W."/>
            <person name="Demirev P."/>
            <person name="Lindquist J."/>
            <person name="Liem A."/>
            <person name="Fochler E."/>
            <person name="Read T.D."/>
            <person name="Tapia R."/>
            <person name="Johnson S."/>
            <person name="Bishop-Lilly K.A."/>
            <person name="Detter C."/>
            <person name="Han C."/>
            <person name="Sozhamannan S."/>
            <person name="Rosenzweig C.N."/>
            <person name="Skowronski E.W."/>
        </authorList>
    </citation>
    <scope>NUCLEOTIDE SEQUENCE [LARGE SCALE GENOMIC DNA]</scope>
    <source>
        <strain evidence="2 3">AIT1</strain>
    </source>
</reference>
<dbReference type="Pfam" id="PF03695">
    <property type="entry name" value="UPF0149"/>
    <property type="match status" value="1"/>
</dbReference>
<organism evidence="2 3">
    <name type="scientific">Aliidiomarina taiwanensis</name>
    <dbReference type="NCBI Taxonomy" id="946228"/>
    <lineage>
        <taxon>Bacteria</taxon>
        <taxon>Pseudomonadati</taxon>
        <taxon>Pseudomonadota</taxon>
        <taxon>Gammaproteobacteria</taxon>
        <taxon>Alteromonadales</taxon>
        <taxon>Idiomarinaceae</taxon>
        <taxon>Aliidiomarina</taxon>
    </lineage>
</organism>
<accession>A0A432X1K2</accession>
<keyword evidence="3" id="KW-1185">Reference proteome</keyword>
<evidence type="ECO:0000313" key="2">
    <source>
        <dbReference type="EMBL" id="RUO40138.1"/>
    </source>
</evidence>
<sequence length="190" mass="20906">MADSMAGLFEQWERWLAQEEVILSAAELHGMLTGLLASGQRAAGKDWLPVLADLAHDGNNFSPAFTSQLELLAEHIRTDLGCAELSFQPLLPSDDESLVDRLVAVTEWTQCFLVGFGVNQQNLAKASDDLREGIQDMAEIARLEPEAVEDEESERALYEVIEYVRITAIMCFGELGQMPPPQSSASSTIH</sequence>